<keyword evidence="7" id="KW-1185">Reference proteome</keyword>
<evidence type="ECO:0000256" key="4">
    <source>
        <dbReference type="SAM" id="Phobius"/>
    </source>
</evidence>
<dbReference type="Pfam" id="PF05192">
    <property type="entry name" value="MutS_III"/>
    <property type="match status" value="1"/>
</dbReference>
<reference evidence="6 7" key="1">
    <citation type="journal article" date="2009" name="Stand. Genomic Sci.">
        <title>Complete genome sequence of Dyadobacter fermentans type strain (NS114).</title>
        <authorList>
            <person name="Lang E."/>
            <person name="Lapidus A."/>
            <person name="Chertkov O."/>
            <person name="Brettin T."/>
            <person name="Detter J.C."/>
            <person name="Han C."/>
            <person name="Copeland A."/>
            <person name="Glavina Del Rio T."/>
            <person name="Nolan M."/>
            <person name="Chen F."/>
            <person name="Lucas S."/>
            <person name="Tice H."/>
            <person name="Cheng J.F."/>
            <person name="Land M."/>
            <person name="Hauser L."/>
            <person name="Chang Y.J."/>
            <person name="Jeffries C.D."/>
            <person name="Kopitz M."/>
            <person name="Bruce D."/>
            <person name="Goodwin L."/>
            <person name="Pitluck S."/>
            <person name="Ovchinnikova G."/>
            <person name="Pati A."/>
            <person name="Ivanova N."/>
            <person name="Mavrommatis K."/>
            <person name="Chen A."/>
            <person name="Palaniappan K."/>
            <person name="Chain P."/>
            <person name="Bristow J."/>
            <person name="Eisen J.A."/>
            <person name="Markowitz V."/>
            <person name="Hugenholtz P."/>
            <person name="Goker M."/>
            <person name="Rohde M."/>
            <person name="Kyrpides N.C."/>
            <person name="Klenk H.P."/>
        </authorList>
    </citation>
    <scope>NUCLEOTIDE SEQUENCE [LARGE SCALE GENOMIC DNA]</scope>
    <source>
        <strain evidence="7">ATCC 700827 / DSM 18053 / CIP 107007 / KCTC 52180 / NS114</strain>
    </source>
</reference>
<dbReference type="PANTHER" id="PTHR11361:SF99">
    <property type="entry name" value="DNA MISMATCH REPAIR PROTEIN"/>
    <property type="match status" value="1"/>
</dbReference>
<evidence type="ECO:0000313" key="7">
    <source>
        <dbReference type="Proteomes" id="UP000002011"/>
    </source>
</evidence>
<feature type="transmembrane region" description="Helical" evidence="4">
    <location>
        <begin position="49"/>
        <end position="68"/>
    </location>
</feature>
<evidence type="ECO:0000256" key="2">
    <source>
        <dbReference type="ARBA" id="ARBA00022840"/>
    </source>
</evidence>
<dbReference type="HOGENOM" id="CLU_030717_0_0_10"/>
<organism evidence="6 7">
    <name type="scientific">Dyadobacter fermentans (strain ATCC 700827 / DSM 18053 / CIP 107007 / KCTC 52180 / NS114)</name>
    <dbReference type="NCBI Taxonomy" id="471854"/>
    <lineage>
        <taxon>Bacteria</taxon>
        <taxon>Pseudomonadati</taxon>
        <taxon>Bacteroidota</taxon>
        <taxon>Cytophagia</taxon>
        <taxon>Cytophagales</taxon>
        <taxon>Spirosomataceae</taxon>
        <taxon>Dyadobacter</taxon>
    </lineage>
</organism>
<dbReference type="STRING" id="471854.Dfer_0988"/>
<dbReference type="InterPro" id="IPR045076">
    <property type="entry name" value="MutS"/>
</dbReference>
<feature type="transmembrane region" description="Helical" evidence="4">
    <location>
        <begin position="21"/>
        <end position="43"/>
    </location>
</feature>
<keyword evidence="1" id="KW-0547">Nucleotide-binding</keyword>
<feature type="transmembrane region" description="Helical" evidence="4">
    <location>
        <begin position="215"/>
        <end position="234"/>
    </location>
</feature>
<dbReference type="Gene3D" id="1.10.1420.10">
    <property type="match status" value="1"/>
</dbReference>
<dbReference type="PANTHER" id="PTHR11361">
    <property type="entry name" value="DNA MISMATCH REPAIR PROTEIN MUTS FAMILY MEMBER"/>
    <property type="match status" value="1"/>
</dbReference>
<keyword evidence="2" id="KW-0067">ATP-binding</keyword>
<evidence type="ECO:0000313" key="6">
    <source>
        <dbReference type="EMBL" id="ACT92237.1"/>
    </source>
</evidence>
<evidence type="ECO:0000256" key="3">
    <source>
        <dbReference type="ARBA" id="ARBA00023125"/>
    </source>
</evidence>
<dbReference type="InterPro" id="IPR007696">
    <property type="entry name" value="DNA_mismatch_repair_MutS_core"/>
</dbReference>
<feature type="domain" description="DNA mismatch repair proteins mutS family" evidence="5">
    <location>
        <begin position="434"/>
        <end position="609"/>
    </location>
</feature>
<dbReference type="InterPro" id="IPR027417">
    <property type="entry name" value="P-loop_NTPase"/>
</dbReference>
<evidence type="ECO:0000259" key="5">
    <source>
        <dbReference type="SMART" id="SM00534"/>
    </source>
</evidence>
<dbReference type="KEGG" id="dfe:Dfer_0988"/>
<gene>
    <name evidence="6" type="ordered locus">Dfer_0988</name>
</gene>
<dbReference type="GO" id="GO:0006298">
    <property type="term" value="P:mismatch repair"/>
    <property type="evidence" value="ECO:0007669"/>
    <property type="project" value="InterPro"/>
</dbReference>
<proteinExistence type="predicted"/>
<dbReference type="SUPFAM" id="SSF48334">
    <property type="entry name" value="DNA repair protein MutS, domain III"/>
    <property type="match status" value="1"/>
</dbReference>
<dbReference type="OrthoDB" id="9802448at2"/>
<dbReference type="InterPro" id="IPR000432">
    <property type="entry name" value="DNA_mismatch_repair_MutS_C"/>
</dbReference>
<dbReference type="GO" id="GO:0005524">
    <property type="term" value="F:ATP binding"/>
    <property type="evidence" value="ECO:0007669"/>
    <property type="project" value="UniProtKB-KW"/>
</dbReference>
<sequence>MEETFKEKARQYKVIAESLVPQLNSLSLARLGVFLATGILILFFAANGWVIPVVGTAVAGAVLFMVILRRYDELSGAKRKAELLKQINEDEILRAQHQLASFPTGDAFLHRDQDYAADLDIFGHHSLFQLLNRTTTESAARMLAHWLTSPADRQTISERQAAVRELAPLADWRQAFQAAGMPFETTKSSYNLLLKWIEEPPQFLPARQRLKTTSIALAAAASLALLYFLFYFLFHLQELSFMHLLPLGISVAVNSVYLRKFRPVAEHIIQSTQANIGILGAYQSLIGVAWAESFTGKKLREIRAALFENGKSAASDIGALKKNLEIFQQKGTRNTIGKNAFYGMLNNLWLLDVHLILRTEGWKSRNSVRIRPWIAAISELEALASLAGFAHANPGYQYPEITTEPYLIDFRSVGHPLLNHYRRVTNDFTMSGRGATTMITGSNMAGKSTFLRTIGINLVLAFVGAPCCASHARVSLLRVFTSMRTQDNLEESVSSFYAELRRIERLLELVGQGEPIFFLLDEMFKGTNSQDRFRGGVSLIRQLSELDAFGIISTHDLDLARLATDIRNFSFNSTIEDGQISFNYRLTPGICTDFNASELMRRSGIRILPDVLPAS</sequence>
<dbReference type="GO" id="GO:0140664">
    <property type="term" value="F:ATP-dependent DNA damage sensor activity"/>
    <property type="evidence" value="ECO:0007669"/>
    <property type="project" value="InterPro"/>
</dbReference>
<dbReference type="eggNOG" id="COG0249">
    <property type="taxonomic scope" value="Bacteria"/>
</dbReference>
<accession>C6W3D3</accession>
<dbReference type="Proteomes" id="UP000002011">
    <property type="component" value="Chromosome"/>
</dbReference>
<dbReference type="Gene3D" id="3.40.50.300">
    <property type="entry name" value="P-loop containing nucleotide triphosphate hydrolases"/>
    <property type="match status" value="1"/>
</dbReference>
<dbReference type="GO" id="GO:0005829">
    <property type="term" value="C:cytosol"/>
    <property type="evidence" value="ECO:0007669"/>
    <property type="project" value="TreeGrafter"/>
</dbReference>
<evidence type="ECO:0000256" key="1">
    <source>
        <dbReference type="ARBA" id="ARBA00022741"/>
    </source>
</evidence>
<dbReference type="SUPFAM" id="SSF52540">
    <property type="entry name" value="P-loop containing nucleoside triphosphate hydrolases"/>
    <property type="match status" value="1"/>
</dbReference>
<protein>
    <submittedName>
        <fullName evidence="6">DNA mismatch repair protein MutS domain protein</fullName>
    </submittedName>
</protein>
<dbReference type="SMART" id="SM00534">
    <property type="entry name" value="MUTSac"/>
    <property type="match status" value="1"/>
</dbReference>
<dbReference type="EMBL" id="CP001619">
    <property type="protein sequence ID" value="ACT92237.1"/>
    <property type="molecule type" value="Genomic_DNA"/>
</dbReference>
<keyword evidence="3" id="KW-0238">DNA-binding</keyword>
<dbReference type="RefSeq" id="WP_015810491.1">
    <property type="nucleotide sequence ID" value="NC_013037.1"/>
</dbReference>
<keyword evidence="4" id="KW-1133">Transmembrane helix</keyword>
<keyword evidence="4" id="KW-0472">Membrane</keyword>
<dbReference type="GO" id="GO:0030983">
    <property type="term" value="F:mismatched DNA binding"/>
    <property type="evidence" value="ECO:0007669"/>
    <property type="project" value="InterPro"/>
</dbReference>
<keyword evidence="4" id="KW-0812">Transmembrane</keyword>
<dbReference type="InterPro" id="IPR036187">
    <property type="entry name" value="DNA_mismatch_repair_MutS_sf"/>
</dbReference>
<name>C6W3D3_DYAFD</name>
<dbReference type="Pfam" id="PF00488">
    <property type="entry name" value="MutS_V"/>
    <property type="match status" value="1"/>
</dbReference>
<dbReference type="AlphaFoldDB" id="C6W3D3"/>